<dbReference type="AlphaFoldDB" id="A0AAE8SDT3"/>
<evidence type="ECO:0000256" key="1">
    <source>
        <dbReference type="ARBA" id="ARBA00023604"/>
    </source>
</evidence>
<dbReference type="InterPro" id="IPR044053">
    <property type="entry name" value="AsaB-like"/>
</dbReference>
<evidence type="ECO:0000313" key="2">
    <source>
        <dbReference type="EMBL" id="SPJ72165.1"/>
    </source>
</evidence>
<gene>
    <name evidence="2" type="ORF">FTOL_01893</name>
</gene>
<dbReference type="PANTHER" id="PTHR34598:SF1">
    <property type="entry name" value="PUTATIVE (AFU_ORTHOLOGUE AFUA_3G13140)-RELATED"/>
    <property type="match status" value="1"/>
</dbReference>
<proteinExistence type="inferred from homology"/>
<dbReference type="Proteomes" id="UP001187734">
    <property type="component" value="Unassembled WGS sequence"/>
</dbReference>
<accession>A0AAE8SDT3</accession>
<dbReference type="EMBL" id="ONZP01000052">
    <property type="protein sequence ID" value="SPJ72165.1"/>
    <property type="molecule type" value="Genomic_DNA"/>
</dbReference>
<organism evidence="2 3">
    <name type="scientific">Fusarium torulosum</name>
    <dbReference type="NCBI Taxonomy" id="33205"/>
    <lineage>
        <taxon>Eukaryota</taxon>
        <taxon>Fungi</taxon>
        <taxon>Dikarya</taxon>
        <taxon>Ascomycota</taxon>
        <taxon>Pezizomycotina</taxon>
        <taxon>Sordariomycetes</taxon>
        <taxon>Hypocreomycetidae</taxon>
        <taxon>Hypocreales</taxon>
        <taxon>Nectriaceae</taxon>
        <taxon>Fusarium</taxon>
    </lineage>
</organism>
<evidence type="ECO:0000313" key="3">
    <source>
        <dbReference type="Proteomes" id="UP001187734"/>
    </source>
</evidence>
<sequence>MLSVIEVPRGDVTSSLNFYGPPADGSEPYFKISRHAGQKPKFNFLDNVVDVNVHDIRDCKKAFTLDHDAFQIVTDAPAPSNTIDFMDDEAIRTKYYPEIQQLLSEKIQGDIQIFPYDHTVRLQAKGAQHGPLMRVHVDHTANNVARRVQQHFGPEADRLLQGRYRIVNVWRPLNKQPLESYPLAFASASTFNNADLVPVEHRYEDGALVREVGLIKYSSSQSWYYLSGMTDRERILLKCFDSDSLKKESDTACKTPHAAFRDPRTRGDAEGRFSIEVRSIIFGG</sequence>
<keyword evidence="3" id="KW-1185">Reference proteome</keyword>
<name>A0AAE8SDT3_9HYPO</name>
<comment type="caution">
    <text evidence="2">The sequence shown here is derived from an EMBL/GenBank/DDBJ whole genome shotgun (WGS) entry which is preliminary data.</text>
</comment>
<reference evidence="2" key="1">
    <citation type="submission" date="2018-03" db="EMBL/GenBank/DDBJ databases">
        <authorList>
            <person name="Guldener U."/>
        </authorList>
    </citation>
    <scope>NUCLEOTIDE SEQUENCE</scope>
</reference>
<dbReference type="PANTHER" id="PTHR34598">
    <property type="entry name" value="BLL6449 PROTEIN"/>
    <property type="match status" value="1"/>
</dbReference>
<comment type="similarity">
    <text evidence="1">Belongs to the asaB hydroxylase/desaturase family.</text>
</comment>
<dbReference type="NCBIfam" id="NF041278">
    <property type="entry name" value="CmcJ_NvfI_EfuI"/>
    <property type="match status" value="1"/>
</dbReference>
<protein>
    <submittedName>
        <fullName evidence="2">Related to 7alpha-cephem-methoxylase P8 chain</fullName>
    </submittedName>
</protein>
<dbReference type="GO" id="GO:0016491">
    <property type="term" value="F:oxidoreductase activity"/>
    <property type="evidence" value="ECO:0007669"/>
    <property type="project" value="InterPro"/>
</dbReference>